<dbReference type="EMBL" id="JAYRBN010000007">
    <property type="protein sequence ID" value="KAL2751048.1"/>
    <property type="molecule type" value="Genomic_DNA"/>
</dbReference>
<protein>
    <submittedName>
        <fullName evidence="1">Uncharacterized protein</fullName>
    </submittedName>
</protein>
<comment type="caution">
    <text evidence="1">The sequence shown here is derived from an EMBL/GenBank/DDBJ whole genome shotgun (WGS) entry which is preliminary data.</text>
</comment>
<organism evidence="1 2">
    <name type="scientific">Vespula maculifrons</name>
    <name type="common">Eastern yellow jacket</name>
    <name type="synonym">Wasp</name>
    <dbReference type="NCBI Taxonomy" id="7453"/>
    <lineage>
        <taxon>Eukaryota</taxon>
        <taxon>Metazoa</taxon>
        <taxon>Ecdysozoa</taxon>
        <taxon>Arthropoda</taxon>
        <taxon>Hexapoda</taxon>
        <taxon>Insecta</taxon>
        <taxon>Pterygota</taxon>
        <taxon>Neoptera</taxon>
        <taxon>Endopterygota</taxon>
        <taxon>Hymenoptera</taxon>
        <taxon>Apocrita</taxon>
        <taxon>Aculeata</taxon>
        <taxon>Vespoidea</taxon>
        <taxon>Vespidae</taxon>
        <taxon>Vespinae</taxon>
        <taxon>Vespula</taxon>
    </lineage>
</organism>
<evidence type="ECO:0000313" key="2">
    <source>
        <dbReference type="Proteomes" id="UP001607303"/>
    </source>
</evidence>
<evidence type="ECO:0000313" key="1">
    <source>
        <dbReference type="EMBL" id="KAL2751048.1"/>
    </source>
</evidence>
<dbReference type="Proteomes" id="UP001607303">
    <property type="component" value="Unassembled WGS sequence"/>
</dbReference>
<proteinExistence type="predicted"/>
<reference evidence="1 2" key="1">
    <citation type="journal article" date="2024" name="Ann. Entomol. Soc. Am.">
        <title>Genomic analyses of the southern and eastern yellowjacket wasps (Hymenoptera: Vespidae) reveal evolutionary signatures of social life.</title>
        <authorList>
            <person name="Catto M.A."/>
            <person name="Caine P.B."/>
            <person name="Orr S.E."/>
            <person name="Hunt B.G."/>
            <person name="Goodisman M.A.D."/>
        </authorList>
    </citation>
    <scope>NUCLEOTIDE SEQUENCE [LARGE SCALE GENOMIC DNA]</scope>
    <source>
        <strain evidence="1">232</strain>
        <tissue evidence="1">Head and thorax</tissue>
    </source>
</reference>
<sequence>MVQLNKLNNRKSMERYVYDRENNESKLLLILNNIIVHLVFPMCSKFQITMNNSIKLKIMQGADRLLALSQIQHGARWNRPINGMSARRHVTRNCCICEH</sequence>
<keyword evidence="2" id="KW-1185">Reference proteome</keyword>
<gene>
    <name evidence="1" type="ORF">V1477_000206</name>
</gene>
<dbReference type="AlphaFoldDB" id="A0ABD2D0Y2"/>
<name>A0ABD2D0Y2_VESMC</name>
<accession>A0ABD2D0Y2</accession>